<evidence type="ECO:0000256" key="1">
    <source>
        <dbReference type="ARBA" id="ARBA00007189"/>
    </source>
</evidence>
<dbReference type="AlphaFoldDB" id="A0A7T0G0Q7"/>
<evidence type="ECO:0000313" key="2">
    <source>
        <dbReference type="EMBL" id="QPJ62644.1"/>
    </source>
</evidence>
<accession>A0A7T0G0Q7</accession>
<dbReference type="KEGG" id="nli:G3M70_12475"/>
<reference evidence="2 3" key="1">
    <citation type="submission" date="2020-02" db="EMBL/GenBank/DDBJ databases">
        <title>Genomic and physiological characterization of two novel Nitrospinaceae genera.</title>
        <authorList>
            <person name="Mueller A.J."/>
            <person name="Jung M.-Y."/>
            <person name="Strachan C.R."/>
            <person name="Herbold C.W."/>
            <person name="Kirkegaard R.H."/>
            <person name="Daims H."/>
        </authorList>
    </citation>
    <scope>NUCLEOTIDE SEQUENCE [LARGE SCALE GENOMIC DNA]</scope>
    <source>
        <strain evidence="2">EB</strain>
    </source>
</reference>
<protein>
    <submittedName>
        <fullName evidence="2">DUF2325 domain-containing protein</fullName>
    </submittedName>
</protein>
<sequence length="98" mass="10756">MTVAILGGLDRLKNNYEKQAKNLGMDVRVFSRRVPNLPKRLQDVSGIVVFTGTISHPLVIEAVKVARSRGIPIERSHTSSISGLKRCLGEMSRKGLVS</sequence>
<name>A0A7T0G0Q7_9BACT</name>
<proteinExistence type="inferred from homology"/>
<dbReference type="EMBL" id="CP048685">
    <property type="protein sequence ID" value="QPJ62644.1"/>
    <property type="molecule type" value="Genomic_DNA"/>
</dbReference>
<comment type="similarity">
    <text evidence="1">Belongs to the UPF0751 family.</text>
</comment>
<dbReference type="Proteomes" id="UP000594688">
    <property type="component" value="Chromosome"/>
</dbReference>
<organism evidence="2 3">
    <name type="scientific">Candidatus Nitronauta litoralis</name>
    <dbReference type="NCBI Taxonomy" id="2705533"/>
    <lineage>
        <taxon>Bacteria</taxon>
        <taxon>Pseudomonadati</taxon>
        <taxon>Nitrospinota/Tectimicrobiota group</taxon>
        <taxon>Nitrospinota</taxon>
        <taxon>Nitrospinia</taxon>
        <taxon>Nitrospinales</taxon>
        <taxon>Nitrospinaceae</taxon>
        <taxon>Candidatus Nitronauta</taxon>
    </lineage>
</organism>
<evidence type="ECO:0000313" key="3">
    <source>
        <dbReference type="Proteomes" id="UP000594688"/>
    </source>
</evidence>
<dbReference type="Pfam" id="PF10087">
    <property type="entry name" value="DUF2325"/>
    <property type="match status" value="1"/>
</dbReference>
<gene>
    <name evidence="2" type="ORF">G3M70_12475</name>
</gene>
<dbReference type="InterPro" id="IPR016772">
    <property type="entry name" value="UCP020408"/>
</dbReference>